<dbReference type="Proteomes" id="UP001059252">
    <property type="component" value="Chromosome"/>
</dbReference>
<dbReference type="InterPro" id="IPR003768">
    <property type="entry name" value="ScpA"/>
</dbReference>
<dbReference type="InterPro" id="IPR023093">
    <property type="entry name" value="ScpA-like_C"/>
</dbReference>
<reference evidence="3" key="1">
    <citation type="submission" date="2022-08" db="EMBL/GenBank/DDBJ databases">
        <title>Complete genome of Mycoplasma iguanae type strain 2327.</title>
        <authorList>
            <person name="Spergser J."/>
        </authorList>
    </citation>
    <scope>NUCLEOTIDE SEQUENCE</scope>
    <source>
        <strain evidence="3">2327</strain>
    </source>
</reference>
<dbReference type="PANTHER" id="PTHR33969:SF2">
    <property type="entry name" value="SEGREGATION AND CONDENSATION PROTEIN A"/>
    <property type="match status" value="1"/>
</dbReference>
<keyword evidence="4" id="KW-1185">Reference proteome</keyword>
<evidence type="ECO:0000256" key="2">
    <source>
        <dbReference type="ARBA" id="ARBA00044777"/>
    </source>
</evidence>
<dbReference type="Gene3D" id="6.10.250.2410">
    <property type="match status" value="1"/>
</dbReference>
<evidence type="ECO:0000256" key="1">
    <source>
        <dbReference type="ARBA" id="ARBA00022829"/>
    </source>
</evidence>
<dbReference type="PANTHER" id="PTHR33969">
    <property type="entry name" value="SEGREGATION AND CONDENSATION PROTEIN A"/>
    <property type="match status" value="1"/>
</dbReference>
<sequence length="245" mass="28979">MNQNLDININNFNGPLDLLLNLIKDKKTNIFDINLVELANEYLRIINELKENNIELVAEYLLMAATLIQIKAKLILQEDQNTDPEINEDQEKILKLLAEYQQFREIAQYLRKQEEQRSLIHIKKTSDYDPYLLEQNSNQINAHSRPETFIRIMQQLFDRINARKILTMNVEHISITPKDQKKFIYQLFEKHQEITFDMILKTPSINHFVITIITLLDMAKQEEILLSQTTQFADIKIYKGQNYGL</sequence>
<protein>
    <recommendedName>
        <fullName evidence="2">Segregation and condensation protein A</fullName>
    </recommendedName>
</protein>
<dbReference type="NCBIfam" id="NF000994">
    <property type="entry name" value="PRK00104.1-3"/>
    <property type="match status" value="1"/>
</dbReference>
<accession>A0ABY5RAZ5</accession>
<organism evidence="3 4">
    <name type="scientific">Mycoplasma iguanae</name>
    <dbReference type="NCBI Taxonomy" id="292461"/>
    <lineage>
        <taxon>Bacteria</taxon>
        <taxon>Bacillati</taxon>
        <taxon>Mycoplasmatota</taxon>
        <taxon>Mollicutes</taxon>
        <taxon>Mycoplasmataceae</taxon>
        <taxon>Mycoplasma</taxon>
    </lineage>
</organism>
<dbReference type="RefSeq" id="WP_258210696.1">
    <property type="nucleotide sequence ID" value="NZ_CP102734.1"/>
</dbReference>
<proteinExistence type="predicted"/>
<dbReference type="Gene3D" id="1.10.10.580">
    <property type="entry name" value="Structural maintenance of chromosome 1. Chain E"/>
    <property type="match status" value="1"/>
</dbReference>
<name>A0ABY5RAZ5_9MOLU</name>
<gene>
    <name evidence="3" type="ORF">NV226_02190</name>
</gene>
<dbReference type="Pfam" id="PF02616">
    <property type="entry name" value="SMC_ScpA"/>
    <property type="match status" value="1"/>
</dbReference>
<dbReference type="EMBL" id="CP102734">
    <property type="protein sequence ID" value="UVD81522.1"/>
    <property type="molecule type" value="Genomic_DNA"/>
</dbReference>
<keyword evidence="1" id="KW-0159">Chromosome partition</keyword>
<evidence type="ECO:0000313" key="3">
    <source>
        <dbReference type="EMBL" id="UVD81522.1"/>
    </source>
</evidence>
<evidence type="ECO:0000313" key="4">
    <source>
        <dbReference type="Proteomes" id="UP001059252"/>
    </source>
</evidence>